<dbReference type="InParanoid" id="A0A330L379"/>
<reference evidence="3" key="1">
    <citation type="submission" date="2018-04" db="EMBL/GenBank/DDBJ databases">
        <authorList>
            <person name="Lucker S."/>
            <person name="Sakoula D."/>
        </authorList>
    </citation>
    <scope>NUCLEOTIDE SEQUENCE [LARGE SCALE GENOMIC DNA]</scope>
</reference>
<evidence type="ECO:0000313" key="2">
    <source>
        <dbReference type="EMBL" id="SPP64132.1"/>
    </source>
</evidence>
<keyword evidence="3" id="KW-1185">Reference proteome</keyword>
<feature type="chain" id="PRO_5016428215" evidence="1">
    <location>
        <begin position="20"/>
        <end position="796"/>
    </location>
</feature>
<dbReference type="Gene3D" id="2.40.360.20">
    <property type="match status" value="1"/>
</dbReference>
<dbReference type="AlphaFoldDB" id="A0A330L379"/>
<dbReference type="SUPFAM" id="SSF50969">
    <property type="entry name" value="YVTN repeat-like/Quinoprotein amine dehydrogenase"/>
    <property type="match status" value="1"/>
</dbReference>
<dbReference type="RefSeq" id="WP_121988571.1">
    <property type="nucleotide sequence ID" value="NZ_OUNR01000002.1"/>
</dbReference>
<keyword evidence="1" id="KW-0732">Signal</keyword>
<sequence length="796" mass="83515">MLLSHLLLVLIAGSLISCSGGEGSSGGSAPLSGSSAAGTTVSGSVQAPGGQIALNLKSPAQFFANLFSSAAYAGISGSSAVPDGTVVQLGRLTGNGSGFSIISTTQTTGGRYSFNLTNLNLQFASDLIVRVISGAVQMRAFVVSDSIDLDPVSETAVRLALEQLASNPPSTLNNFTVQELADLSGAISVMTTARSLTSSSTIDATVTTLRSAVLANGPLAEFLTAAANPGQTIDGPGDVGNHFPLSPNSFWDYTGTQSGTGQSPVTYANRRTISGTRIIGTTTTVVASETNGLNTGSSSEEYFIKSNSALANWGNNDPGDFLTPQVAPYPEVRFPLYPGAITSSIDKPGINFPQDLDGDGKNETASFKQVVKVIGYENVTVPAGTYANTLRIESTITLAVTISSTRESFSQNEVQTIWVASGFGVVRLLDVVTFDSITETTVEELTGAIVDERGTGSAADVRRFPIIANDLAYNPISNVFYVSRPGNPGNVAVVDPTNGSILDSLSLGNGQAFNSVGPSTLVISDDGHYLYAALNTESVIKRINLQTFTVDATLQLGPDVVQPQCILQVASMRILPGNPRALAVSKITGSPPGVSCGENFYEVAIYDDAVQRPNTVRFPTPPSFNGIRLSMNQIAFVNSAQRLYGFDTGSTGAGFFEMAVSASGLAVSNAVSLQPLTFQKVMQSDGIRIYTSEGNVVDPATLTVLGNTPLFPNNFTHLVRPDSTARRVFYLKQDVFAPTALLQAFDTTTLGLVGSNEVPISNTPAFLTSLTRYGTNGLAFLSQNREMYVIRTSLLP</sequence>
<dbReference type="Gene3D" id="2.130.10.10">
    <property type="entry name" value="YVTN repeat-like/Quinoprotein amine dehydrogenase"/>
    <property type="match status" value="1"/>
</dbReference>
<gene>
    <name evidence="2" type="ORF">NITLEN_100002</name>
</gene>
<dbReference type="InterPro" id="IPR011044">
    <property type="entry name" value="Quino_amine_DH_bsu"/>
</dbReference>
<dbReference type="EMBL" id="OUNR01000002">
    <property type="protein sequence ID" value="SPP64132.1"/>
    <property type="molecule type" value="Genomic_DNA"/>
</dbReference>
<organism evidence="2 3">
    <name type="scientific">Nitrospira lenta</name>
    <dbReference type="NCBI Taxonomy" id="1436998"/>
    <lineage>
        <taxon>Bacteria</taxon>
        <taxon>Pseudomonadati</taxon>
        <taxon>Nitrospirota</taxon>
        <taxon>Nitrospiria</taxon>
        <taxon>Nitrospirales</taxon>
        <taxon>Nitrospiraceae</taxon>
        <taxon>Nitrospira</taxon>
    </lineage>
</organism>
<feature type="signal peptide" evidence="1">
    <location>
        <begin position="1"/>
        <end position="19"/>
    </location>
</feature>
<protein>
    <submittedName>
        <fullName evidence="2">Uncharacterized protein</fullName>
    </submittedName>
</protein>
<dbReference type="OrthoDB" id="99634at2"/>
<accession>A0A330L379</accession>
<dbReference type="InterPro" id="IPR015943">
    <property type="entry name" value="WD40/YVTN_repeat-like_dom_sf"/>
</dbReference>
<evidence type="ECO:0000256" key="1">
    <source>
        <dbReference type="SAM" id="SignalP"/>
    </source>
</evidence>
<proteinExistence type="predicted"/>
<dbReference type="Proteomes" id="UP000248168">
    <property type="component" value="Unassembled WGS sequence"/>
</dbReference>
<name>A0A330L379_9BACT</name>
<evidence type="ECO:0000313" key="3">
    <source>
        <dbReference type="Proteomes" id="UP000248168"/>
    </source>
</evidence>